<name>A0ABQ5M9S6_9FIRM</name>
<reference evidence="1 2" key="1">
    <citation type="journal article" date="2024" name="Int. J. Syst. Evol. Microbiol.">
        <title>Lacrimispora brassicae sp. nov. isolated from fermented cabbage, and proposal of Clostridium indicum Gundawar et al. 2019 and Clostridium methoxybenzovorans Mechichi et al. 1999 as heterotypic synonyms of Lacrimispora amygdalina (Parshina et al. 2003) Haas and Blanchard 2020 and Lacrimispora indolis (McClung and McCoy 1957) Haas and Blanchard 2020, respectively.</title>
        <authorList>
            <person name="Kobayashi H."/>
            <person name="Tanizawa Y."/>
            <person name="Sakamoto M."/>
            <person name="Ohkuma M."/>
            <person name="Tohno M."/>
        </authorList>
    </citation>
    <scope>NUCLEOTIDE SEQUENCE [LARGE SCALE GENOMIC DNA]</scope>
    <source>
        <strain evidence="1 2">DSM 12857</strain>
    </source>
</reference>
<keyword evidence="2" id="KW-1185">Reference proteome</keyword>
<dbReference type="PROSITE" id="PS51257">
    <property type="entry name" value="PROKAR_LIPOPROTEIN"/>
    <property type="match status" value="1"/>
</dbReference>
<accession>A0ABQ5M9S6</accession>
<dbReference type="InterPro" id="IPR028994">
    <property type="entry name" value="Integrin_alpha_N"/>
</dbReference>
<proteinExistence type="predicted"/>
<protein>
    <recommendedName>
        <fullName evidence="3">Lipoprotein</fullName>
    </recommendedName>
</protein>
<sequence length="304" mass="34736">MKKSIMFGFICCLVLVILVSCKEKDIKTEQKNVPKNDEQSTVFDTNNKMNKEDLNSDGNNKKIKISNNEYYSTYIGYLDKVDLFGTTYENCDYDGDGIQDRIYRDIIDKDSNGAATKINYRIDFGNGTQLVIGDFDDIFTGIQIKGYDLTGDHINEIIFCGEHVASTFPESGSEVAVFEKGKSGYSMIELPRPDLRKEEEIYRVGYSIYIKDINNGNVTIYNKDLNFETLISIDDKNTLARFAEVRKDEPIGSDVWKVDTFEWEGKPGLIFYINLGSTYYNKELQVFLSYQDGKLKPVDAMIEN</sequence>
<evidence type="ECO:0000313" key="1">
    <source>
        <dbReference type="EMBL" id="GLB31497.1"/>
    </source>
</evidence>
<evidence type="ECO:0008006" key="3">
    <source>
        <dbReference type="Google" id="ProtNLM"/>
    </source>
</evidence>
<dbReference type="Proteomes" id="UP001419084">
    <property type="component" value="Unassembled WGS sequence"/>
</dbReference>
<dbReference type="RefSeq" id="WP_346065792.1">
    <property type="nucleotide sequence ID" value="NZ_BRPJ01000073.1"/>
</dbReference>
<dbReference type="EMBL" id="BRPJ01000073">
    <property type="protein sequence ID" value="GLB31497.1"/>
    <property type="molecule type" value="Genomic_DNA"/>
</dbReference>
<gene>
    <name evidence="1" type="ORF">LAD12857_34200</name>
</gene>
<organism evidence="1 2">
    <name type="scientific">Lacrimispora amygdalina</name>
    <dbReference type="NCBI Taxonomy" id="253257"/>
    <lineage>
        <taxon>Bacteria</taxon>
        <taxon>Bacillati</taxon>
        <taxon>Bacillota</taxon>
        <taxon>Clostridia</taxon>
        <taxon>Lachnospirales</taxon>
        <taxon>Lachnospiraceae</taxon>
        <taxon>Lacrimispora</taxon>
    </lineage>
</organism>
<evidence type="ECO:0000313" key="2">
    <source>
        <dbReference type="Proteomes" id="UP001419084"/>
    </source>
</evidence>
<comment type="caution">
    <text evidence="1">The sequence shown here is derived from an EMBL/GenBank/DDBJ whole genome shotgun (WGS) entry which is preliminary data.</text>
</comment>
<dbReference type="SUPFAM" id="SSF69318">
    <property type="entry name" value="Integrin alpha N-terminal domain"/>
    <property type="match status" value="1"/>
</dbReference>